<dbReference type="EMBL" id="UINC01058523">
    <property type="protein sequence ID" value="SVB80878.1"/>
    <property type="molecule type" value="Genomic_DNA"/>
</dbReference>
<feature type="compositionally biased region" description="Basic and acidic residues" evidence="1">
    <location>
        <begin position="1"/>
        <end position="12"/>
    </location>
</feature>
<evidence type="ECO:0000313" key="2">
    <source>
        <dbReference type="EMBL" id="SVB80878.1"/>
    </source>
</evidence>
<accession>A0A382H0Q8</accession>
<name>A0A382H0Q8_9ZZZZ</name>
<feature type="compositionally biased region" description="Basic residues" evidence="1">
    <location>
        <begin position="13"/>
        <end position="23"/>
    </location>
</feature>
<protein>
    <submittedName>
        <fullName evidence="2">Uncharacterized protein</fullName>
    </submittedName>
</protein>
<proteinExistence type="predicted"/>
<feature type="region of interest" description="Disordered" evidence="1">
    <location>
        <begin position="1"/>
        <end position="23"/>
    </location>
</feature>
<gene>
    <name evidence="2" type="ORF">METZ01_LOCUS233732</name>
</gene>
<sequence>MKGLDIDADKKINKGHHGKFSKT</sequence>
<organism evidence="2">
    <name type="scientific">marine metagenome</name>
    <dbReference type="NCBI Taxonomy" id="408172"/>
    <lineage>
        <taxon>unclassified sequences</taxon>
        <taxon>metagenomes</taxon>
        <taxon>ecological metagenomes</taxon>
    </lineage>
</organism>
<evidence type="ECO:0000256" key="1">
    <source>
        <dbReference type="SAM" id="MobiDB-lite"/>
    </source>
</evidence>
<reference evidence="2" key="1">
    <citation type="submission" date="2018-05" db="EMBL/GenBank/DDBJ databases">
        <authorList>
            <person name="Lanie J.A."/>
            <person name="Ng W.-L."/>
            <person name="Kazmierczak K.M."/>
            <person name="Andrzejewski T.M."/>
            <person name="Davidsen T.M."/>
            <person name="Wayne K.J."/>
            <person name="Tettelin H."/>
            <person name="Glass J.I."/>
            <person name="Rusch D."/>
            <person name="Podicherti R."/>
            <person name="Tsui H.-C.T."/>
            <person name="Winkler M.E."/>
        </authorList>
    </citation>
    <scope>NUCLEOTIDE SEQUENCE</scope>
</reference>
<dbReference type="AlphaFoldDB" id="A0A382H0Q8"/>